<proteinExistence type="predicted"/>
<evidence type="ECO:0000256" key="6">
    <source>
        <dbReference type="SAM" id="Phobius"/>
    </source>
</evidence>
<feature type="non-terminal residue" evidence="7">
    <location>
        <position position="1"/>
    </location>
</feature>
<protein>
    <recommendedName>
        <fullName evidence="8">LptF/LptG family permease</fullName>
    </recommendedName>
</protein>
<dbReference type="GO" id="GO:0043190">
    <property type="term" value="C:ATP-binding cassette (ABC) transporter complex"/>
    <property type="evidence" value="ECO:0007669"/>
    <property type="project" value="TreeGrafter"/>
</dbReference>
<keyword evidence="3 6" id="KW-0812">Transmembrane</keyword>
<name>A0A383DBA6_9ZZZZ</name>
<dbReference type="InterPro" id="IPR005495">
    <property type="entry name" value="LptG/LptF_permease"/>
</dbReference>
<evidence type="ECO:0000256" key="5">
    <source>
        <dbReference type="ARBA" id="ARBA00023136"/>
    </source>
</evidence>
<evidence type="ECO:0000256" key="1">
    <source>
        <dbReference type="ARBA" id="ARBA00004651"/>
    </source>
</evidence>
<reference evidence="7" key="1">
    <citation type="submission" date="2018-05" db="EMBL/GenBank/DDBJ databases">
        <authorList>
            <person name="Lanie J.A."/>
            <person name="Ng W.-L."/>
            <person name="Kazmierczak K.M."/>
            <person name="Andrzejewski T.M."/>
            <person name="Davidsen T.M."/>
            <person name="Wayne K.J."/>
            <person name="Tettelin H."/>
            <person name="Glass J.I."/>
            <person name="Rusch D."/>
            <person name="Podicherti R."/>
            <person name="Tsui H.-C.T."/>
            <person name="Winkler M.E."/>
        </authorList>
    </citation>
    <scope>NUCLEOTIDE SEQUENCE</scope>
</reference>
<evidence type="ECO:0008006" key="8">
    <source>
        <dbReference type="Google" id="ProtNLM"/>
    </source>
</evidence>
<keyword evidence="4 6" id="KW-1133">Transmembrane helix</keyword>
<dbReference type="AlphaFoldDB" id="A0A383DBA6"/>
<sequence length="185" mass="21419">MIKKLDLYIFKNFISRVMFLLIIISSIILLTNFVEMIDNFINAGMGSKEIFNYYTLTIPMFISYAIPMAVTIGAILSILSHIKNNELIAIRSVGISYFRVGTVIIICSFFISIVHFYFENSIVSDNNHKRSILMKKYNLKKNRTKLRNFVEDVNKNKSIIIMNYNNKKKIANNVTIKEIDAKNNI</sequence>
<keyword evidence="5 6" id="KW-0472">Membrane</keyword>
<evidence type="ECO:0000256" key="4">
    <source>
        <dbReference type="ARBA" id="ARBA00022989"/>
    </source>
</evidence>
<keyword evidence="2" id="KW-1003">Cell membrane</keyword>
<gene>
    <name evidence="7" type="ORF">METZ01_LOCUS494641</name>
</gene>
<accession>A0A383DBA6</accession>
<evidence type="ECO:0000256" key="2">
    <source>
        <dbReference type="ARBA" id="ARBA00022475"/>
    </source>
</evidence>
<dbReference type="PANTHER" id="PTHR33529">
    <property type="entry name" value="SLR0882 PROTEIN-RELATED"/>
    <property type="match status" value="1"/>
</dbReference>
<dbReference type="PANTHER" id="PTHR33529:SF8">
    <property type="entry name" value="PERMEASE, YJGP_YJGQ FAMILY"/>
    <property type="match status" value="1"/>
</dbReference>
<evidence type="ECO:0000256" key="3">
    <source>
        <dbReference type="ARBA" id="ARBA00022692"/>
    </source>
</evidence>
<feature type="transmembrane region" description="Helical" evidence="6">
    <location>
        <begin position="97"/>
        <end position="118"/>
    </location>
</feature>
<feature type="transmembrane region" description="Helical" evidence="6">
    <location>
        <begin position="12"/>
        <end position="33"/>
    </location>
</feature>
<organism evidence="7">
    <name type="scientific">marine metagenome</name>
    <dbReference type="NCBI Taxonomy" id="408172"/>
    <lineage>
        <taxon>unclassified sequences</taxon>
        <taxon>metagenomes</taxon>
        <taxon>ecological metagenomes</taxon>
    </lineage>
</organism>
<dbReference type="GO" id="GO:0015920">
    <property type="term" value="P:lipopolysaccharide transport"/>
    <property type="evidence" value="ECO:0007669"/>
    <property type="project" value="TreeGrafter"/>
</dbReference>
<dbReference type="EMBL" id="UINC01215880">
    <property type="protein sequence ID" value="SVE41787.1"/>
    <property type="molecule type" value="Genomic_DNA"/>
</dbReference>
<feature type="non-terminal residue" evidence="7">
    <location>
        <position position="185"/>
    </location>
</feature>
<evidence type="ECO:0000313" key="7">
    <source>
        <dbReference type="EMBL" id="SVE41787.1"/>
    </source>
</evidence>
<comment type="subcellular location">
    <subcellularLocation>
        <location evidence="1">Cell membrane</location>
        <topology evidence="1">Multi-pass membrane protein</topology>
    </subcellularLocation>
</comment>
<feature type="transmembrane region" description="Helical" evidence="6">
    <location>
        <begin position="53"/>
        <end position="76"/>
    </location>
</feature>
<dbReference type="Pfam" id="PF03739">
    <property type="entry name" value="LptF_LptG"/>
    <property type="match status" value="1"/>
</dbReference>